<evidence type="ECO:0000259" key="2">
    <source>
        <dbReference type="Pfam" id="PF13478"/>
    </source>
</evidence>
<evidence type="ECO:0000313" key="3">
    <source>
        <dbReference type="EMBL" id="TDL91418.1"/>
    </source>
</evidence>
<dbReference type="NCBIfam" id="TIGR02964">
    <property type="entry name" value="xanthine_xdhC"/>
    <property type="match status" value="1"/>
</dbReference>
<comment type="caution">
    <text evidence="3">The sequence shown here is derived from an EMBL/GenBank/DDBJ whole genome shotgun (WGS) entry which is preliminary data.</text>
</comment>
<organism evidence="3 4">
    <name type="scientific">Meridianimarinicoccus aquatilis</name>
    <dbReference type="NCBI Taxonomy" id="2552766"/>
    <lineage>
        <taxon>Bacteria</taxon>
        <taxon>Pseudomonadati</taxon>
        <taxon>Pseudomonadota</taxon>
        <taxon>Alphaproteobacteria</taxon>
        <taxon>Rhodobacterales</taxon>
        <taxon>Paracoccaceae</taxon>
        <taxon>Meridianimarinicoccus</taxon>
    </lineage>
</organism>
<protein>
    <submittedName>
        <fullName evidence="3">Xanthine dehydrogenase accessory protein XdhC</fullName>
    </submittedName>
</protein>
<feature type="domain" description="XdhC Rossmann" evidence="2">
    <location>
        <begin position="160"/>
        <end position="298"/>
    </location>
</feature>
<dbReference type="RefSeq" id="WP_133340922.1">
    <property type="nucleotide sequence ID" value="NZ_SMZO01000001.1"/>
</dbReference>
<dbReference type="Gene3D" id="3.40.50.720">
    <property type="entry name" value="NAD(P)-binding Rossmann-like Domain"/>
    <property type="match status" value="1"/>
</dbReference>
<dbReference type="PANTHER" id="PTHR30388:SF6">
    <property type="entry name" value="XANTHINE DEHYDROGENASE SUBUNIT A-RELATED"/>
    <property type="match status" value="1"/>
</dbReference>
<accession>A0A4R6B5H5</accession>
<dbReference type="InterPro" id="IPR003777">
    <property type="entry name" value="XdhC_CoxI"/>
</dbReference>
<keyword evidence="4" id="KW-1185">Reference proteome</keyword>
<dbReference type="InterPro" id="IPR014308">
    <property type="entry name" value="Xanthine_DH_XdhC"/>
</dbReference>
<dbReference type="PANTHER" id="PTHR30388">
    <property type="entry name" value="ALDEHYDE OXIDOREDUCTASE MOLYBDENUM COFACTOR ASSEMBLY PROTEIN"/>
    <property type="match status" value="1"/>
</dbReference>
<dbReference type="InterPro" id="IPR036291">
    <property type="entry name" value="NAD(P)-bd_dom_sf"/>
</dbReference>
<dbReference type="EMBL" id="SMZO01000001">
    <property type="protein sequence ID" value="TDL91418.1"/>
    <property type="molecule type" value="Genomic_DNA"/>
</dbReference>
<dbReference type="InterPro" id="IPR052698">
    <property type="entry name" value="MoCofactor_Util/Proc"/>
</dbReference>
<proteinExistence type="predicted"/>
<name>A0A4R6B5H5_9RHOB</name>
<dbReference type="OrthoDB" id="61481at2"/>
<dbReference type="Pfam" id="PF02625">
    <property type="entry name" value="XdhC_CoxI"/>
    <property type="match status" value="1"/>
</dbReference>
<evidence type="ECO:0000313" key="4">
    <source>
        <dbReference type="Proteomes" id="UP000294562"/>
    </source>
</evidence>
<evidence type="ECO:0000259" key="1">
    <source>
        <dbReference type="Pfam" id="PF02625"/>
    </source>
</evidence>
<dbReference type="Proteomes" id="UP000294562">
    <property type="component" value="Unassembled WGS sequence"/>
</dbReference>
<dbReference type="InterPro" id="IPR027051">
    <property type="entry name" value="XdhC_Rossmann_dom"/>
</dbReference>
<dbReference type="AlphaFoldDB" id="A0A4R6B5H5"/>
<reference evidence="3 4" key="1">
    <citation type="submission" date="2019-03" db="EMBL/GenBank/DDBJ databases">
        <title>Rhodobacteraceae bacterium SM1902, a new member of the family Rhodobacteraceae isolated from Yantai.</title>
        <authorList>
            <person name="Sun Y."/>
        </authorList>
    </citation>
    <scope>NUCLEOTIDE SEQUENCE [LARGE SCALE GENOMIC DNA]</scope>
    <source>
        <strain evidence="3 4">SM1902</strain>
    </source>
</reference>
<gene>
    <name evidence="3" type="primary">xdhC</name>
    <name evidence="3" type="ORF">E2L05_00470</name>
</gene>
<dbReference type="SUPFAM" id="SSF51735">
    <property type="entry name" value="NAD(P)-binding Rossmann-fold domains"/>
    <property type="match status" value="1"/>
</dbReference>
<feature type="domain" description="XdhC- CoxI" evidence="1">
    <location>
        <begin position="12"/>
        <end position="77"/>
    </location>
</feature>
<dbReference type="Pfam" id="PF13478">
    <property type="entry name" value="XdhC_C"/>
    <property type="match status" value="1"/>
</dbReference>
<sequence length="316" mass="33563">MSFDLETLKAAVAAHGRVARVVVASAQGSAPREAGASMLVWDTGQSGTIGGGALEYDAARLARETLANAGRDHVHRYPLGPALGQCCGGAVTLVTETYDAARANAIDPRAPFLRRFGGPETAPLPLQRALRLARGEGVAPRPQLTQNWFLEPLVTPTRPVWIWGAGHVGRALVHVLAPVPELAITWLDTSRDRFPDRIPENVTVLPTEALATVLHRAPKDADHLILTYSHALDLDLCHAALTHGFASVGVIGSATKRVRFRNRLTALGHAPEQIDRIICPIGNTALGKHPHAIALGVATALLAGQARPILAKGREA</sequence>